<comment type="caution">
    <text evidence="1">The sequence shown here is derived from an EMBL/GenBank/DDBJ whole genome shotgun (WGS) entry which is preliminary data.</text>
</comment>
<reference evidence="2" key="1">
    <citation type="journal article" date="2015" name="Nat. Genet.">
        <title>The genome and transcriptome of the zoonotic hookworm Ancylostoma ceylanicum identify infection-specific gene families.</title>
        <authorList>
            <person name="Schwarz E.M."/>
            <person name="Hu Y."/>
            <person name="Antoshechkin I."/>
            <person name="Miller M.M."/>
            <person name="Sternberg P.W."/>
            <person name="Aroian R.V."/>
        </authorList>
    </citation>
    <scope>NUCLEOTIDE SEQUENCE</scope>
    <source>
        <strain evidence="2">HY135</strain>
    </source>
</reference>
<dbReference type="EMBL" id="JARK01001341">
    <property type="protein sequence ID" value="EYC30234.1"/>
    <property type="molecule type" value="Genomic_DNA"/>
</dbReference>
<dbReference type="AlphaFoldDB" id="A0A016VRN0"/>
<keyword evidence="2" id="KW-1185">Reference proteome</keyword>
<dbReference type="Proteomes" id="UP000024635">
    <property type="component" value="Unassembled WGS sequence"/>
</dbReference>
<name>A0A016VRN0_9BILA</name>
<proteinExistence type="predicted"/>
<evidence type="ECO:0000313" key="1">
    <source>
        <dbReference type="EMBL" id="EYC30234.1"/>
    </source>
</evidence>
<accession>A0A016VRN0</accession>
<sequence>MDYIMLRCVERQRWFASLVMAGHAFMNPSPECYSVYTYLFYCGGFEKENMQIQEKFIDEIRTLGLRALFCRSTYSSIPNSMENCGTWPKFPAGGGAKMT</sequence>
<protein>
    <submittedName>
        <fullName evidence="1">Uncharacterized protein</fullName>
    </submittedName>
</protein>
<organism evidence="1 2">
    <name type="scientific">Ancylostoma ceylanicum</name>
    <dbReference type="NCBI Taxonomy" id="53326"/>
    <lineage>
        <taxon>Eukaryota</taxon>
        <taxon>Metazoa</taxon>
        <taxon>Ecdysozoa</taxon>
        <taxon>Nematoda</taxon>
        <taxon>Chromadorea</taxon>
        <taxon>Rhabditida</taxon>
        <taxon>Rhabditina</taxon>
        <taxon>Rhabditomorpha</taxon>
        <taxon>Strongyloidea</taxon>
        <taxon>Ancylostomatidae</taxon>
        <taxon>Ancylostomatinae</taxon>
        <taxon>Ancylostoma</taxon>
    </lineage>
</organism>
<gene>
    <name evidence="1" type="primary">Acey_s0005.g2530</name>
    <name evidence="1" type="ORF">Y032_0005g2530</name>
</gene>
<evidence type="ECO:0000313" key="2">
    <source>
        <dbReference type="Proteomes" id="UP000024635"/>
    </source>
</evidence>